<dbReference type="AlphaFoldDB" id="A0A1I1WMW1"/>
<gene>
    <name evidence="3" type="ORF">SAMN05216574_101451</name>
</gene>
<protein>
    <submittedName>
        <fullName evidence="3">AAA domain-containing protein</fullName>
    </submittedName>
</protein>
<dbReference type="InterPro" id="IPR003593">
    <property type="entry name" value="AAA+_ATPase"/>
</dbReference>
<evidence type="ECO:0000313" key="4">
    <source>
        <dbReference type="Proteomes" id="UP000198589"/>
    </source>
</evidence>
<dbReference type="SUPFAM" id="SSF52540">
    <property type="entry name" value="P-loop containing nucleoside triphosphate hydrolases"/>
    <property type="match status" value="1"/>
</dbReference>
<dbReference type="Pfam" id="PF13604">
    <property type="entry name" value="AAA_30"/>
    <property type="match status" value="1"/>
</dbReference>
<proteinExistence type="predicted"/>
<reference evidence="4" key="1">
    <citation type="submission" date="2016-10" db="EMBL/GenBank/DDBJ databases">
        <authorList>
            <person name="Varghese N."/>
            <person name="Submissions S."/>
        </authorList>
    </citation>
    <scope>NUCLEOTIDE SEQUENCE [LARGE SCALE GENOMIC DNA]</scope>
    <source>
        <strain evidence="4">DSM 46838</strain>
    </source>
</reference>
<dbReference type="InterPro" id="IPR027417">
    <property type="entry name" value="P-loop_NTPase"/>
</dbReference>
<dbReference type="Gene3D" id="2.30.30.940">
    <property type="match status" value="1"/>
</dbReference>
<dbReference type="Pfam" id="PF08751">
    <property type="entry name" value="TrwC"/>
    <property type="match status" value="1"/>
</dbReference>
<dbReference type="SMART" id="SM00382">
    <property type="entry name" value="AAA"/>
    <property type="match status" value="1"/>
</dbReference>
<keyword evidence="4" id="KW-1185">Reference proteome</keyword>
<name>A0A1I1WMW1_9ACTN</name>
<accession>A0A1I1WMW1</accession>
<feature type="domain" description="AAA+ ATPase" evidence="2">
    <location>
        <begin position="458"/>
        <end position="733"/>
    </location>
</feature>
<organism evidence="3 4">
    <name type="scientific">Blastococcus tunisiensis</name>
    <dbReference type="NCBI Taxonomy" id="1798228"/>
    <lineage>
        <taxon>Bacteria</taxon>
        <taxon>Bacillati</taxon>
        <taxon>Actinomycetota</taxon>
        <taxon>Actinomycetes</taxon>
        <taxon>Geodermatophilales</taxon>
        <taxon>Geodermatophilaceae</taxon>
        <taxon>Blastococcus</taxon>
    </lineage>
</organism>
<feature type="region of interest" description="Disordered" evidence="1">
    <location>
        <begin position="1181"/>
        <end position="1203"/>
    </location>
</feature>
<sequence>MHGGMKVYAGAPAAARQYVEADRGRADDYYLTEGAGVARRFGVTQGRVTELAPLTGAAYETWVAGCDPGTGEPRGQLRGDGHAVRFVEVVVNGPKTWSLAAALHPDIALAYDAAQARAAEQIIGWLGHHATTRVGPRGGQVQVPVEVAEAVTVAHYTSRAGDPHRHLHLQINARVFAAGKWRGLHTVGVRDSLAAINGIGHAAVACDPQFRTALAAHGYALDATGEVHELAHYVGPFSARTAQIARNIDTYEREWAEAHPGERAGPALRRAWDARAWAAGRPDKVLPQPGEDLTAGWLTELVALGYLDRNVAVGLTPTPVGGLDREQAVERVLARLGAARSAWNAADVRGEVEQLLAAAGIVTDPAVRTELAEDLTARTMDRCVPLLDRGAVPAHIRAWTSTPVLAIEVDLTARLASRATGRPAGVPDTDPTPPVDVAAGSARLDAGQAAAVAALAGPRRLVVIEGAAGAGKTTTLAAARNALAEQGRRLVVVTPTLKAAQVVAAEVGAVAGSAARLAFDHGWRWNDDGAWTRLAVGHTDPVTGRAYAGPAEGARLRAGDLLVCDEAGMLDQDTARALLTIADECQVHVALLGDRHQLPAVGRGGVLDLAAAQVEPAGHLTLVGVHRFTRTDATGRTTPDTDYAELTLAIRAGEKPGTVFDALLARGQIRLHPDAQALRAALAADAADGYTAGEDVAVVVATREQAATFNAAIRDRLVTDGRVDDRRVVVTGVGERIGVGDRIATRRNDRHLQVANRDTWTVTGVDRDGGLLVTPDGTPHVTPTGGVLASVTPAVTPAGTGARRVLPAHYVTAHVELAYATTAHGTQGDTVTAAHLVVGEDTGAAAAYVGMTRGRTANTAHLVATDPAEAREQWLAVFARDRADLGPAHAARLAAAEAARYARQRPLEQALADLHSAWTAEQRCLDRLASDLPRRDALREIVALGSAHADRAAALTDAYRQTGTDAGYATARADASGAVVTAEIDRIRDTLLGSWDTGRDAARDAAQVVLDGPGRLRLRRAAVNRAGEQLFDWADAWRPYLPAMPTDPQQIARLADRSDDRPRLWTALDSYARHHAEHAHPQHAQLRATAATAQEAHRHAGAAVADARRQHEDRLAHFGPLAWTLDPAERLADADRDIAVTRTELAAVRARIARLTAEPALLVQPTDCLARERDTWRARHDSELATTRTPAAPSAPPQMVVRPPRPEDVRQLALHLDAGLGIPR</sequence>
<evidence type="ECO:0000259" key="2">
    <source>
        <dbReference type="SMART" id="SM00382"/>
    </source>
</evidence>
<dbReference type="InterPro" id="IPR014862">
    <property type="entry name" value="TrwC"/>
</dbReference>
<dbReference type="SUPFAM" id="SSF55464">
    <property type="entry name" value="Origin of replication-binding domain, RBD-like"/>
    <property type="match status" value="1"/>
</dbReference>
<dbReference type="STRING" id="1798228.SAMN05216574_101451"/>
<dbReference type="Proteomes" id="UP000198589">
    <property type="component" value="Unassembled WGS sequence"/>
</dbReference>
<dbReference type="NCBIfam" id="NF041492">
    <property type="entry name" value="MobF"/>
    <property type="match status" value="1"/>
</dbReference>
<dbReference type="EMBL" id="FOND01000001">
    <property type="protein sequence ID" value="SFD96311.1"/>
    <property type="molecule type" value="Genomic_DNA"/>
</dbReference>
<evidence type="ECO:0000256" key="1">
    <source>
        <dbReference type="SAM" id="MobiDB-lite"/>
    </source>
</evidence>
<dbReference type="Gene3D" id="3.40.50.300">
    <property type="entry name" value="P-loop containing nucleotide triphosphate hydrolases"/>
    <property type="match status" value="2"/>
</dbReference>
<evidence type="ECO:0000313" key="3">
    <source>
        <dbReference type="EMBL" id="SFD96311.1"/>
    </source>
</evidence>